<evidence type="ECO:0000256" key="9">
    <source>
        <dbReference type="ARBA" id="ARBA00023306"/>
    </source>
</evidence>
<evidence type="ECO:0000256" key="5">
    <source>
        <dbReference type="ARBA" id="ARBA00022618"/>
    </source>
</evidence>
<dbReference type="RefSeq" id="WP_059031582.1">
    <property type="nucleotide sequence ID" value="NZ_DF976999.1"/>
</dbReference>
<evidence type="ECO:0000256" key="8">
    <source>
        <dbReference type="ARBA" id="ARBA00023235"/>
    </source>
</evidence>
<dbReference type="InterPro" id="IPR008881">
    <property type="entry name" value="Trigger_fac_ribosome-bd_bac"/>
</dbReference>
<dbReference type="PANTHER" id="PTHR30560">
    <property type="entry name" value="TRIGGER FACTOR CHAPERONE AND PEPTIDYL-PROLYL CIS/TRANS ISOMERASE"/>
    <property type="match status" value="1"/>
</dbReference>
<dbReference type="PROSITE" id="PS50059">
    <property type="entry name" value="FKBP_PPIASE"/>
    <property type="match status" value="1"/>
</dbReference>
<evidence type="ECO:0000313" key="18">
    <source>
        <dbReference type="Proteomes" id="UP000062160"/>
    </source>
</evidence>
<evidence type="ECO:0000256" key="11">
    <source>
        <dbReference type="ARBA" id="ARBA00029986"/>
    </source>
</evidence>
<comment type="subcellular location">
    <subcellularLocation>
        <location evidence="12">Cytoplasm</location>
    </subcellularLocation>
    <text evidence="12">About half TF is bound to the ribosome near the polypeptide exit tunnel while the other half is free in the cytoplasm.</text>
</comment>
<dbReference type="SUPFAM" id="SSF54534">
    <property type="entry name" value="FKBP-like"/>
    <property type="match status" value="1"/>
</dbReference>
<dbReference type="Gene3D" id="3.10.50.40">
    <property type="match status" value="1"/>
</dbReference>
<dbReference type="STRING" id="224999.GCA_001485475_00515"/>
<proteinExistence type="inferred from homology"/>
<keyword evidence="18" id="KW-1185">Reference proteome</keyword>
<dbReference type="FunFam" id="3.10.50.40:FF:000001">
    <property type="entry name" value="Trigger factor"/>
    <property type="match status" value="1"/>
</dbReference>
<dbReference type="InterPro" id="IPR027304">
    <property type="entry name" value="Trigger_fact/SurA_dom_sf"/>
</dbReference>
<dbReference type="InterPro" id="IPR046357">
    <property type="entry name" value="PPIase_dom_sf"/>
</dbReference>
<dbReference type="OrthoDB" id="9767721at2"/>
<dbReference type="HAMAP" id="MF_00303">
    <property type="entry name" value="Trigger_factor_Tig"/>
    <property type="match status" value="1"/>
</dbReference>
<comment type="function">
    <text evidence="10 12">Involved in protein export. Acts as a chaperone by maintaining the newly synthesized protein in an open conformation. Functions as a peptidyl-prolyl cis-trans isomerase.</text>
</comment>
<evidence type="ECO:0000256" key="10">
    <source>
        <dbReference type="ARBA" id="ARBA00024849"/>
    </source>
</evidence>
<dbReference type="Pfam" id="PF05698">
    <property type="entry name" value="Trigger_C"/>
    <property type="match status" value="1"/>
</dbReference>
<evidence type="ECO:0000256" key="2">
    <source>
        <dbReference type="ARBA" id="ARBA00005464"/>
    </source>
</evidence>
<feature type="compositionally biased region" description="Acidic residues" evidence="15">
    <location>
        <begin position="443"/>
        <end position="465"/>
    </location>
</feature>
<organism evidence="17">
    <name type="scientific">Tepidanaerobacter syntrophicus</name>
    <dbReference type="NCBI Taxonomy" id="224999"/>
    <lineage>
        <taxon>Bacteria</taxon>
        <taxon>Bacillati</taxon>
        <taxon>Bacillota</taxon>
        <taxon>Clostridia</taxon>
        <taxon>Thermosediminibacterales</taxon>
        <taxon>Tepidanaerobacteraceae</taxon>
        <taxon>Tepidanaerobacter</taxon>
    </lineage>
</organism>
<protein>
    <recommendedName>
        <fullName evidence="4 12">Trigger factor</fullName>
        <shortName evidence="12">TF</shortName>
        <ecNumber evidence="3 12">5.2.1.8</ecNumber>
    </recommendedName>
    <alternativeName>
        <fullName evidence="11 12">PPIase</fullName>
    </alternativeName>
</protein>
<evidence type="ECO:0000256" key="15">
    <source>
        <dbReference type="SAM" id="MobiDB-lite"/>
    </source>
</evidence>
<dbReference type="GO" id="GO:0043335">
    <property type="term" value="P:protein unfolding"/>
    <property type="evidence" value="ECO:0007669"/>
    <property type="project" value="TreeGrafter"/>
</dbReference>
<comment type="domain">
    <text evidence="12">Consists of 3 domains; the N-terminus binds the ribosome, the middle domain has PPIase activity, while the C-terminus has intrinsic chaperone activity on its own.</text>
</comment>
<gene>
    <name evidence="12" type="primary">tig</name>
    <name evidence="17" type="ORF">TSYNT_5363</name>
</gene>
<dbReference type="Gene3D" id="1.10.3120.10">
    <property type="entry name" value="Trigger factor, C-terminal domain"/>
    <property type="match status" value="1"/>
</dbReference>
<dbReference type="Pfam" id="PF00254">
    <property type="entry name" value="FKBP_C"/>
    <property type="match status" value="1"/>
</dbReference>
<sequence length="472" mass="53913">MKVNLEKIEKNTAYLSFEVDADKLEEAIEQAYRKNAKRFAVPGFRKGKAPRKLIERHYGVEVFYEDALQILLPKAYEKGIEEYNLEPVDEPKFDVQQIEAGKPVLATAEVVVKPEAKVNKYKGLEVEKTVYEVTEEEVEERLKMMQEQNARLVAVEDRPAQDGDIVTIDFKGYIDNEPFEGGSAENYVLKLGSGSFIKGFEEQIIGMKPGETKDITVTFPEDYGSKELAGKEAVFNVTLKEIKVKELLPLDDDFASDVSEFDTLEELKEDIKKKLQEDAKSKEERSLRTSIIDKLIEETEVEIPDVMIDHETDNIILRLAINLRDTFGYDLSTYLESTGMSLEDLRERYRDAAVRNVKTSLIFEEIRKAENITVSDEELEEKIKEFAESSKTPVEEYKKSLTPQGIAQIKDMILTDKIFDLVIENAVITEKVEDKIKNDIIESEEVKDEVNTEDENAAAETENESIPEKTEE</sequence>
<keyword evidence="12" id="KW-0963">Cytoplasm</keyword>
<dbReference type="GO" id="GO:0043022">
    <property type="term" value="F:ribosome binding"/>
    <property type="evidence" value="ECO:0007669"/>
    <property type="project" value="TreeGrafter"/>
</dbReference>
<reference evidence="17" key="1">
    <citation type="journal article" date="2016" name="Genome Announc.">
        <title>Draft Genome Sequence of the Syntrophic Lactate-Degrading Bacterium Tepidanaerobacter syntrophicus JLT.</title>
        <authorList>
            <person name="Matsuura N."/>
            <person name="Ohashi A."/>
            <person name="Tourlousse D.M."/>
            <person name="Sekiguchi Y."/>
        </authorList>
    </citation>
    <scope>NUCLEOTIDE SEQUENCE [LARGE SCALE GENOMIC DNA]</scope>
    <source>
        <strain evidence="17">JL</strain>
    </source>
</reference>
<dbReference type="PIRSF" id="PIRSF003095">
    <property type="entry name" value="Trigger_factor"/>
    <property type="match status" value="1"/>
</dbReference>
<dbReference type="GO" id="GO:0044183">
    <property type="term" value="F:protein folding chaperone"/>
    <property type="evidence" value="ECO:0007669"/>
    <property type="project" value="TreeGrafter"/>
</dbReference>
<dbReference type="InterPro" id="IPR008880">
    <property type="entry name" value="Trigger_fac_C"/>
</dbReference>
<evidence type="ECO:0000256" key="12">
    <source>
        <dbReference type="HAMAP-Rule" id="MF_00303"/>
    </source>
</evidence>
<feature type="region of interest" description="Disordered" evidence="15">
    <location>
        <begin position="443"/>
        <end position="472"/>
    </location>
</feature>
<evidence type="ECO:0000256" key="14">
    <source>
        <dbReference type="RuleBase" id="RU003914"/>
    </source>
</evidence>
<dbReference type="GO" id="GO:0015031">
    <property type="term" value="P:protein transport"/>
    <property type="evidence" value="ECO:0007669"/>
    <property type="project" value="UniProtKB-UniRule"/>
</dbReference>
<dbReference type="EMBL" id="DF976999">
    <property type="protein sequence ID" value="GAQ24526.1"/>
    <property type="molecule type" value="Genomic_DNA"/>
</dbReference>
<keyword evidence="9 12" id="KW-0131">Cell cycle</keyword>
<keyword evidence="6 12" id="KW-0697">Rotamase</keyword>
<comment type="similarity">
    <text evidence="2 12 14">Belongs to the FKBP-type PPIase family. Tig subfamily.</text>
</comment>
<evidence type="ECO:0000259" key="16">
    <source>
        <dbReference type="PROSITE" id="PS50059"/>
    </source>
</evidence>
<dbReference type="GO" id="GO:0051301">
    <property type="term" value="P:cell division"/>
    <property type="evidence" value="ECO:0007669"/>
    <property type="project" value="UniProtKB-KW"/>
</dbReference>
<dbReference type="SUPFAM" id="SSF109998">
    <property type="entry name" value="Triger factor/SurA peptide-binding domain-like"/>
    <property type="match status" value="1"/>
</dbReference>
<evidence type="ECO:0000256" key="4">
    <source>
        <dbReference type="ARBA" id="ARBA00016902"/>
    </source>
</evidence>
<comment type="catalytic activity">
    <reaction evidence="1 12 13">
        <text>[protein]-peptidylproline (omega=180) = [protein]-peptidylproline (omega=0)</text>
        <dbReference type="Rhea" id="RHEA:16237"/>
        <dbReference type="Rhea" id="RHEA-COMP:10747"/>
        <dbReference type="Rhea" id="RHEA-COMP:10748"/>
        <dbReference type="ChEBI" id="CHEBI:83833"/>
        <dbReference type="ChEBI" id="CHEBI:83834"/>
        <dbReference type="EC" id="5.2.1.8"/>
    </reaction>
</comment>
<dbReference type="SUPFAM" id="SSF102735">
    <property type="entry name" value="Trigger factor ribosome-binding domain"/>
    <property type="match status" value="1"/>
</dbReference>
<dbReference type="Pfam" id="PF05697">
    <property type="entry name" value="Trigger_N"/>
    <property type="match status" value="1"/>
</dbReference>
<dbReference type="GO" id="GO:0051083">
    <property type="term" value="P:'de novo' cotranslational protein folding"/>
    <property type="evidence" value="ECO:0007669"/>
    <property type="project" value="TreeGrafter"/>
</dbReference>
<evidence type="ECO:0000256" key="3">
    <source>
        <dbReference type="ARBA" id="ARBA00013194"/>
    </source>
</evidence>
<dbReference type="EC" id="5.2.1.8" evidence="3 12"/>
<keyword evidence="8 12" id="KW-0413">Isomerase</keyword>
<dbReference type="InterPro" id="IPR037041">
    <property type="entry name" value="Trigger_fac_C_sf"/>
</dbReference>
<dbReference type="InterPro" id="IPR036611">
    <property type="entry name" value="Trigger_fac_ribosome-bd_sf"/>
</dbReference>
<dbReference type="InterPro" id="IPR001179">
    <property type="entry name" value="PPIase_FKBP_dom"/>
</dbReference>
<feature type="domain" description="PPIase FKBP-type" evidence="16">
    <location>
        <begin position="163"/>
        <end position="248"/>
    </location>
</feature>
<dbReference type="Gene3D" id="3.30.70.1050">
    <property type="entry name" value="Trigger factor ribosome-binding domain"/>
    <property type="match status" value="1"/>
</dbReference>
<dbReference type="Proteomes" id="UP000062160">
    <property type="component" value="Unassembled WGS sequence"/>
</dbReference>
<dbReference type="InterPro" id="IPR005215">
    <property type="entry name" value="Trig_fac"/>
</dbReference>
<dbReference type="PANTHER" id="PTHR30560:SF3">
    <property type="entry name" value="TRIGGER FACTOR-LIKE PROTEIN TIG, CHLOROPLASTIC"/>
    <property type="match status" value="1"/>
</dbReference>
<dbReference type="AlphaFoldDB" id="A0A0U9HCR8"/>
<keyword evidence="5 12" id="KW-0132">Cell division</keyword>
<accession>A0A0U9HCR8</accession>
<evidence type="ECO:0000256" key="7">
    <source>
        <dbReference type="ARBA" id="ARBA00023186"/>
    </source>
</evidence>
<evidence type="ECO:0000256" key="1">
    <source>
        <dbReference type="ARBA" id="ARBA00000971"/>
    </source>
</evidence>
<dbReference type="GO" id="GO:0003755">
    <property type="term" value="F:peptidyl-prolyl cis-trans isomerase activity"/>
    <property type="evidence" value="ECO:0007669"/>
    <property type="project" value="UniProtKB-UniRule"/>
</dbReference>
<dbReference type="GO" id="GO:0005737">
    <property type="term" value="C:cytoplasm"/>
    <property type="evidence" value="ECO:0007669"/>
    <property type="project" value="UniProtKB-SubCell"/>
</dbReference>
<evidence type="ECO:0000256" key="13">
    <source>
        <dbReference type="PROSITE-ProRule" id="PRU00277"/>
    </source>
</evidence>
<evidence type="ECO:0000313" key="17">
    <source>
        <dbReference type="EMBL" id="GAQ24526.1"/>
    </source>
</evidence>
<dbReference type="NCBIfam" id="TIGR00115">
    <property type="entry name" value="tig"/>
    <property type="match status" value="1"/>
</dbReference>
<keyword evidence="7 12" id="KW-0143">Chaperone</keyword>
<evidence type="ECO:0000256" key="6">
    <source>
        <dbReference type="ARBA" id="ARBA00023110"/>
    </source>
</evidence>
<name>A0A0U9HCR8_9FIRM</name>